<gene>
    <name evidence="8" type="ORF">NBRC116591_01460</name>
</gene>
<evidence type="ECO:0000256" key="6">
    <source>
        <dbReference type="SAM" id="Phobius"/>
    </source>
</evidence>
<feature type="domain" description="EamA" evidence="7">
    <location>
        <begin position="110"/>
        <end position="240"/>
    </location>
</feature>
<evidence type="ECO:0000313" key="9">
    <source>
        <dbReference type="Proteomes" id="UP001465153"/>
    </source>
</evidence>
<reference evidence="8 9" key="1">
    <citation type="submission" date="2024-04" db="EMBL/GenBank/DDBJ databases">
        <title>Draft genome sequence of Sessilibacter corallicola NBRC 116591.</title>
        <authorList>
            <person name="Miyakawa T."/>
            <person name="Kusuya Y."/>
            <person name="Miura T."/>
        </authorList>
    </citation>
    <scope>NUCLEOTIDE SEQUENCE [LARGE SCALE GENOMIC DNA]</scope>
    <source>
        <strain evidence="8 9">KU-00831-HH</strain>
    </source>
</reference>
<feature type="transmembrane region" description="Helical" evidence="6">
    <location>
        <begin position="45"/>
        <end position="64"/>
    </location>
</feature>
<evidence type="ECO:0000256" key="2">
    <source>
        <dbReference type="ARBA" id="ARBA00007362"/>
    </source>
</evidence>
<organism evidence="8 9">
    <name type="scientific">Sessilibacter corallicola</name>
    <dbReference type="NCBI Taxonomy" id="2904075"/>
    <lineage>
        <taxon>Bacteria</taxon>
        <taxon>Pseudomonadati</taxon>
        <taxon>Pseudomonadota</taxon>
        <taxon>Gammaproteobacteria</taxon>
        <taxon>Cellvibrionales</taxon>
        <taxon>Cellvibrionaceae</taxon>
        <taxon>Sessilibacter</taxon>
    </lineage>
</organism>
<comment type="subcellular location">
    <subcellularLocation>
        <location evidence="1">Membrane</location>
        <topology evidence="1">Multi-pass membrane protein</topology>
    </subcellularLocation>
</comment>
<protein>
    <submittedName>
        <fullName evidence="8">DMT family transporter</fullName>
    </submittedName>
</protein>
<dbReference type="PANTHER" id="PTHR32322">
    <property type="entry name" value="INNER MEMBRANE TRANSPORTER"/>
    <property type="match status" value="1"/>
</dbReference>
<feature type="transmembrane region" description="Helical" evidence="6">
    <location>
        <begin position="224"/>
        <end position="241"/>
    </location>
</feature>
<dbReference type="PANTHER" id="PTHR32322:SF2">
    <property type="entry name" value="EAMA DOMAIN-CONTAINING PROTEIN"/>
    <property type="match status" value="1"/>
</dbReference>
<feature type="transmembrane region" description="Helical" evidence="6">
    <location>
        <begin position="16"/>
        <end position="39"/>
    </location>
</feature>
<dbReference type="InterPro" id="IPR050638">
    <property type="entry name" value="AA-Vitamin_Transporters"/>
</dbReference>
<dbReference type="Proteomes" id="UP001465153">
    <property type="component" value="Unassembled WGS sequence"/>
</dbReference>
<evidence type="ECO:0000313" key="8">
    <source>
        <dbReference type="EMBL" id="GAA6166336.1"/>
    </source>
</evidence>
<accession>A0ABQ0A3W6</accession>
<feature type="transmembrane region" description="Helical" evidence="6">
    <location>
        <begin position="202"/>
        <end position="218"/>
    </location>
</feature>
<evidence type="ECO:0000256" key="4">
    <source>
        <dbReference type="ARBA" id="ARBA00022989"/>
    </source>
</evidence>
<evidence type="ECO:0000256" key="5">
    <source>
        <dbReference type="ARBA" id="ARBA00023136"/>
    </source>
</evidence>
<sequence>MIIAIMRPPWPKSSRAVFHISVSGLLLHGLYLGGIFSAINLGMSAGIAALIVGIQPILSCLFAKKMLDETMSRFQWFGLILGFLGVGLVVAEKIFAFKFGQDNATVIAFVAIAVSLIGISYGIIYQKKYCAGMHPITGTSIQYASTFVLLFVIALTTENMTIQWTGEFIFALFWLVGVLSIGSIFILMYLIQHRSMSSVTSLFYMVPPVTAVEEYLIYNQSLTSVALVGILVVAIGVIIASKK</sequence>
<keyword evidence="4 6" id="KW-1133">Transmembrane helix</keyword>
<comment type="caution">
    <text evidence="8">The sequence shown here is derived from an EMBL/GenBank/DDBJ whole genome shotgun (WGS) entry which is preliminary data.</text>
</comment>
<feature type="transmembrane region" description="Helical" evidence="6">
    <location>
        <begin position="168"/>
        <end position="190"/>
    </location>
</feature>
<dbReference type="InterPro" id="IPR000620">
    <property type="entry name" value="EamA_dom"/>
</dbReference>
<evidence type="ECO:0000256" key="3">
    <source>
        <dbReference type="ARBA" id="ARBA00022692"/>
    </source>
</evidence>
<dbReference type="SUPFAM" id="SSF103481">
    <property type="entry name" value="Multidrug resistance efflux transporter EmrE"/>
    <property type="match status" value="2"/>
</dbReference>
<evidence type="ECO:0000259" key="7">
    <source>
        <dbReference type="Pfam" id="PF00892"/>
    </source>
</evidence>
<name>A0ABQ0A3W6_9GAMM</name>
<comment type="similarity">
    <text evidence="2">Belongs to the EamA transporter family.</text>
</comment>
<keyword evidence="9" id="KW-1185">Reference proteome</keyword>
<dbReference type="Pfam" id="PF00892">
    <property type="entry name" value="EamA"/>
    <property type="match status" value="2"/>
</dbReference>
<keyword evidence="3 6" id="KW-0812">Transmembrane</keyword>
<feature type="transmembrane region" description="Helical" evidence="6">
    <location>
        <begin position="76"/>
        <end position="97"/>
    </location>
</feature>
<dbReference type="EMBL" id="BAABWN010000001">
    <property type="protein sequence ID" value="GAA6166336.1"/>
    <property type="molecule type" value="Genomic_DNA"/>
</dbReference>
<feature type="transmembrane region" description="Helical" evidence="6">
    <location>
        <begin position="103"/>
        <end position="124"/>
    </location>
</feature>
<feature type="transmembrane region" description="Helical" evidence="6">
    <location>
        <begin position="136"/>
        <end position="156"/>
    </location>
</feature>
<proteinExistence type="inferred from homology"/>
<feature type="domain" description="EamA" evidence="7">
    <location>
        <begin position="2"/>
        <end position="90"/>
    </location>
</feature>
<evidence type="ECO:0000256" key="1">
    <source>
        <dbReference type="ARBA" id="ARBA00004141"/>
    </source>
</evidence>
<dbReference type="InterPro" id="IPR037185">
    <property type="entry name" value="EmrE-like"/>
</dbReference>
<keyword evidence="5 6" id="KW-0472">Membrane</keyword>